<evidence type="ECO:0000256" key="2">
    <source>
        <dbReference type="ARBA" id="ARBA00022692"/>
    </source>
</evidence>
<keyword evidence="4" id="KW-0297">G-protein coupled receptor</keyword>
<dbReference type="RefSeq" id="XP_031561411.1">
    <property type="nucleotide sequence ID" value="XM_031705551.1"/>
</dbReference>
<gene>
    <name evidence="11 12 13" type="primary">LOC116297331</name>
</gene>
<dbReference type="KEGG" id="aten:116297331"/>
<keyword evidence="3 8" id="KW-1133">Transmembrane helix</keyword>
<evidence type="ECO:0000256" key="6">
    <source>
        <dbReference type="ARBA" id="ARBA00023170"/>
    </source>
</evidence>
<evidence type="ECO:0000313" key="13">
    <source>
        <dbReference type="RefSeq" id="XP_031561412.1"/>
    </source>
</evidence>
<feature type="domain" description="G-protein coupled receptors family 1 profile" evidence="9">
    <location>
        <begin position="28"/>
        <end position="285"/>
    </location>
</feature>
<feature type="transmembrane region" description="Helical" evidence="8">
    <location>
        <begin position="89"/>
        <end position="111"/>
    </location>
</feature>
<proteinExistence type="predicted"/>
<dbReference type="Proteomes" id="UP000515163">
    <property type="component" value="Unplaced"/>
</dbReference>
<dbReference type="Gene3D" id="1.20.1070.10">
    <property type="entry name" value="Rhodopsin 7-helix transmembrane proteins"/>
    <property type="match status" value="1"/>
</dbReference>
<evidence type="ECO:0000313" key="11">
    <source>
        <dbReference type="RefSeq" id="XP_031561410.1"/>
    </source>
</evidence>
<feature type="transmembrane region" description="Helical" evidence="8">
    <location>
        <begin position="268"/>
        <end position="288"/>
    </location>
</feature>
<evidence type="ECO:0000256" key="5">
    <source>
        <dbReference type="ARBA" id="ARBA00023136"/>
    </source>
</evidence>
<dbReference type="OrthoDB" id="5960118at2759"/>
<dbReference type="PRINTS" id="PR00237">
    <property type="entry name" value="GPCRRHODOPSN"/>
</dbReference>
<evidence type="ECO:0000256" key="4">
    <source>
        <dbReference type="ARBA" id="ARBA00023040"/>
    </source>
</evidence>
<feature type="transmembrane region" description="Helical" evidence="8">
    <location>
        <begin position="132"/>
        <end position="159"/>
    </location>
</feature>
<dbReference type="GeneID" id="116297331"/>
<dbReference type="Pfam" id="PF00001">
    <property type="entry name" value="7tm_1"/>
    <property type="match status" value="1"/>
</dbReference>
<accession>A0A6P8I1M6</accession>
<dbReference type="InterPro" id="IPR017452">
    <property type="entry name" value="GPCR_Rhodpsn_7TM"/>
</dbReference>
<evidence type="ECO:0000259" key="9">
    <source>
        <dbReference type="PROSITE" id="PS50262"/>
    </source>
</evidence>
<feature type="transmembrane region" description="Helical" evidence="8">
    <location>
        <begin position="12"/>
        <end position="37"/>
    </location>
</feature>
<dbReference type="SUPFAM" id="SSF81321">
    <property type="entry name" value="Family A G protein-coupled receptor-like"/>
    <property type="match status" value="1"/>
</dbReference>
<dbReference type="PROSITE" id="PS50262">
    <property type="entry name" value="G_PROTEIN_RECEP_F1_2"/>
    <property type="match status" value="1"/>
</dbReference>
<evidence type="ECO:0000256" key="3">
    <source>
        <dbReference type="ARBA" id="ARBA00022989"/>
    </source>
</evidence>
<keyword evidence="10" id="KW-1185">Reference proteome</keyword>
<keyword evidence="2 8" id="KW-0812">Transmembrane</keyword>
<keyword evidence="5 8" id="KW-0472">Membrane</keyword>
<protein>
    <submittedName>
        <fullName evidence="11 12">Rhodopsin-like</fullName>
    </submittedName>
</protein>
<name>A0A6P8I1M6_ACTTE</name>
<dbReference type="PANTHER" id="PTHR24240">
    <property type="entry name" value="OPSIN"/>
    <property type="match status" value="1"/>
</dbReference>
<reference evidence="11 12" key="1">
    <citation type="submission" date="2025-04" db="UniProtKB">
        <authorList>
            <consortium name="RefSeq"/>
        </authorList>
    </citation>
    <scope>IDENTIFICATION</scope>
    <source>
        <tissue evidence="11 12">Tentacle</tissue>
    </source>
</reference>
<feature type="transmembrane region" description="Helical" evidence="8">
    <location>
        <begin position="179"/>
        <end position="201"/>
    </location>
</feature>
<evidence type="ECO:0000256" key="7">
    <source>
        <dbReference type="ARBA" id="ARBA00023224"/>
    </source>
</evidence>
<dbReference type="GO" id="GO:0016020">
    <property type="term" value="C:membrane"/>
    <property type="evidence" value="ECO:0007669"/>
    <property type="project" value="UniProtKB-SubCell"/>
</dbReference>
<keyword evidence="7" id="KW-0807">Transducer</keyword>
<evidence type="ECO:0000256" key="8">
    <source>
        <dbReference type="SAM" id="Phobius"/>
    </source>
</evidence>
<dbReference type="AlphaFoldDB" id="A0A6P8I1M6"/>
<sequence>MNSKPLSPTGYAFVTCYLGILLVAGVISQIITIKVLLVKDNRNKHLTPYLLNIVASNAIIILGSFPTTFLSSLNNGWYFGDAVCRLDGLLTGIGFTAMIATMTYITIKIYLIAKNQYLVINAETPVQCGRPYMKILIAIWVYSIIAIMPPVVGLTNMVLEAAKTNCVPDWAPKRVPDKIYIVGLTLVAYVLPVSVSFVYLWKTRLIISLHINLMNDRFMNLKLGNLKNIYRMSAFAVSFFAIAWLPYGLYVFISVISGKEDFGVEATLVPALTAKSSVVVNPFIYAVVLPKFRHSILKILGLRRRSGGSNSMRSFVHEPVTEMETLRSAGVTRANSRARGNVCKCGKVF</sequence>
<evidence type="ECO:0000313" key="10">
    <source>
        <dbReference type="Proteomes" id="UP000515163"/>
    </source>
</evidence>
<feature type="transmembrane region" description="Helical" evidence="8">
    <location>
        <begin position="49"/>
        <end position="69"/>
    </location>
</feature>
<dbReference type="RefSeq" id="XP_031561410.1">
    <property type="nucleotide sequence ID" value="XM_031705550.1"/>
</dbReference>
<evidence type="ECO:0000313" key="12">
    <source>
        <dbReference type="RefSeq" id="XP_031561411.1"/>
    </source>
</evidence>
<keyword evidence="6" id="KW-0675">Receptor</keyword>
<dbReference type="GO" id="GO:0004930">
    <property type="term" value="F:G protein-coupled receptor activity"/>
    <property type="evidence" value="ECO:0007669"/>
    <property type="project" value="UniProtKB-KW"/>
</dbReference>
<evidence type="ECO:0000256" key="1">
    <source>
        <dbReference type="ARBA" id="ARBA00004141"/>
    </source>
</evidence>
<dbReference type="RefSeq" id="XP_031561412.1">
    <property type="nucleotide sequence ID" value="XM_031705552.1"/>
</dbReference>
<dbReference type="InterPro" id="IPR050125">
    <property type="entry name" value="GPCR_opsins"/>
</dbReference>
<organism evidence="10 12">
    <name type="scientific">Actinia tenebrosa</name>
    <name type="common">Australian red waratah sea anemone</name>
    <dbReference type="NCBI Taxonomy" id="6105"/>
    <lineage>
        <taxon>Eukaryota</taxon>
        <taxon>Metazoa</taxon>
        <taxon>Cnidaria</taxon>
        <taxon>Anthozoa</taxon>
        <taxon>Hexacorallia</taxon>
        <taxon>Actiniaria</taxon>
        <taxon>Actiniidae</taxon>
        <taxon>Actinia</taxon>
    </lineage>
</organism>
<comment type="subcellular location">
    <subcellularLocation>
        <location evidence="1">Membrane</location>
        <topology evidence="1">Multi-pass membrane protein</topology>
    </subcellularLocation>
</comment>
<dbReference type="InterPro" id="IPR000276">
    <property type="entry name" value="GPCR_Rhodpsn"/>
</dbReference>
<feature type="transmembrane region" description="Helical" evidence="8">
    <location>
        <begin position="229"/>
        <end position="256"/>
    </location>
</feature>